<dbReference type="GO" id="GO:0004823">
    <property type="term" value="F:leucine-tRNA ligase activity"/>
    <property type="evidence" value="ECO:0007669"/>
    <property type="project" value="UniProtKB-UniRule"/>
</dbReference>
<comment type="caution">
    <text evidence="9">Lacks conserved residue(s) required for the propagation of feature annotation.</text>
</comment>
<keyword evidence="16" id="KW-1185">Reference proteome</keyword>
<dbReference type="NCBIfam" id="TIGR00396">
    <property type="entry name" value="leuS_bact"/>
    <property type="match status" value="1"/>
</dbReference>
<evidence type="ECO:0000256" key="4">
    <source>
        <dbReference type="ARBA" id="ARBA00022741"/>
    </source>
</evidence>
<dbReference type="GO" id="GO:0005829">
    <property type="term" value="C:cytosol"/>
    <property type="evidence" value="ECO:0007669"/>
    <property type="project" value="TreeGrafter"/>
</dbReference>
<keyword evidence="4 9" id="KW-0547">Nucleotide-binding</keyword>
<feature type="region of interest" description="Disordered" evidence="11">
    <location>
        <begin position="1"/>
        <end position="21"/>
    </location>
</feature>
<dbReference type="SUPFAM" id="SSF50677">
    <property type="entry name" value="ValRS/IleRS/LeuRS editing domain"/>
    <property type="match status" value="1"/>
</dbReference>
<feature type="domain" description="Methionyl/Valyl/Leucyl/Isoleucyl-tRNA synthetase anticodon-binding" evidence="12">
    <location>
        <begin position="817"/>
        <end position="929"/>
    </location>
</feature>
<feature type="domain" description="Leucyl-tRNA synthetase editing" evidence="14">
    <location>
        <begin position="306"/>
        <end position="512"/>
    </location>
</feature>
<dbReference type="EC" id="6.1.1.4" evidence="9"/>
<dbReference type="Gene3D" id="3.90.740.10">
    <property type="entry name" value="Valyl/Leucyl/Isoleucyl-tRNA synthetase, editing domain"/>
    <property type="match status" value="1"/>
</dbReference>
<evidence type="ECO:0000313" key="15">
    <source>
        <dbReference type="EMBL" id="GHE46570.1"/>
    </source>
</evidence>
<sequence length="968" mass="107238">MSETNSSATAEGAGGTPSAAEAAAPHRYTAALAAEIEARWQDFWDADGTYEAPNPSGDLAGDPELAARPKKFIMDMFPYPSGAGLHVGHPLGYIATDVFARFQRMTGHNVLHSLGFDAFGLPAEQYAVQTGTHPRVSTEANIVNMKAQLRRLGLGHDKRRSFATIDPEYYKWTQWIFLQIFNSWYDDELRKARPIADLVAQFESGERAVPGSTRAWSELSAKERADVLGGFRLAYASDAPVNWCPGLGTVLANEEVTADGRSERGNFPVFKAKLRQWNMRITAYADRLLEDLDALDWPEAIKLQQRNWIGRSEGARVDFPVTDSASITVFTTRQDTLFGATYMVLAPEHELVDSLVPAAWPEGTREAWTGGHATPAEAVAKYRATAAAKSDVERQADAKEKTGVFTGAYATNPVSGERVPVFIADYVLMGYGTGAIMAVPAHDTRDFAFARAFDLPMRCVVEPSDDRGTDPSTWDDAFASYDAKIVNSSGEEIRLDGLGVVDAKARVTEWLERKGIGRGTVNFRLRDWLFSRQRYWGEPFPIVYDEDGVAHALPESMLPLELPEVDDYSPRTFEPDDADTQPETPLSRNEDWVNVTLDLGDGPKKYRRETNTMPNWAGSCWYELRYLDPRNDQRLVDPDIERYWMGPREGQPTGGVDLYVGGAEHAVLHLLYARFWSKVLFDLGHISSAEPFHKLFNQGMIQAYVYRDSRGFPVPAAEVEERDGGYFFQGEPVKRELGKMGKSLKNAVTPDEICEEYGADTLRLYEMAMGPLDVSRPWDTRAVVGQYRLLQRLWRLIVDEATGEVTVVDAEPGEDTLRALHKAIDGVRQDLEGLRFNTAIAKITELNNHLTKAGGAVPRPVAEALVLLVAPLAPHIAEELWRRLGHTDSVVHQDFPVADPAYVVDEAVTCVVQIKGKVKARLEVPSAISDEELEKVALADERVVAALGGAGIRKVIVRAPKLVNIVPA</sequence>
<comment type="catalytic activity">
    <reaction evidence="8 9">
        <text>tRNA(Leu) + L-leucine + ATP = L-leucyl-tRNA(Leu) + AMP + diphosphate</text>
        <dbReference type="Rhea" id="RHEA:11688"/>
        <dbReference type="Rhea" id="RHEA-COMP:9613"/>
        <dbReference type="Rhea" id="RHEA-COMP:9622"/>
        <dbReference type="ChEBI" id="CHEBI:30616"/>
        <dbReference type="ChEBI" id="CHEBI:33019"/>
        <dbReference type="ChEBI" id="CHEBI:57427"/>
        <dbReference type="ChEBI" id="CHEBI:78442"/>
        <dbReference type="ChEBI" id="CHEBI:78494"/>
        <dbReference type="ChEBI" id="CHEBI:456215"/>
        <dbReference type="EC" id="6.1.1.4"/>
    </reaction>
</comment>
<feature type="binding site" evidence="9">
    <location>
        <position position="742"/>
    </location>
    <ligand>
        <name>ATP</name>
        <dbReference type="ChEBI" id="CHEBI:30616"/>
    </ligand>
</feature>
<dbReference type="GO" id="GO:0005524">
    <property type="term" value="F:ATP binding"/>
    <property type="evidence" value="ECO:0007669"/>
    <property type="project" value="UniProtKB-UniRule"/>
</dbReference>
<evidence type="ECO:0000256" key="1">
    <source>
        <dbReference type="ARBA" id="ARBA00005594"/>
    </source>
</evidence>
<dbReference type="AlphaFoldDB" id="A0A918ZE60"/>
<dbReference type="RefSeq" id="WP_190135059.1">
    <property type="nucleotide sequence ID" value="NZ_BNBT01000014.1"/>
</dbReference>
<dbReference type="GO" id="GO:0002161">
    <property type="term" value="F:aminoacyl-tRNA deacylase activity"/>
    <property type="evidence" value="ECO:0007669"/>
    <property type="project" value="InterPro"/>
</dbReference>
<keyword evidence="6 9" id="KW-0648">Protein biosynthesis</keyword>
<dbReference type="HAMAP" id="MF_00049_B">
    <property type="entry name" value="Leu_tRNA_synth_B"/>
    <property type="match status" value="1"/>
</dbReference>
<evidence type="ECO:0000259" key="13">
    <source>
        <dbReference type="Pfam" id="PF09334"/>
    </source>
</evidence>
<dbReference type="Proteomes" id="UP000608024">
    <property type="component" value="Unassembled WGS sequence"/>
</dbReference>
<dbReference type="GO" id="GO:0006429">
    <property type="term" value="P:leucyl-tRNA aminoacylation"/>
    <property type="evidence" value="ECO:0007669"/>
    <property type="project" value="UniProtKB-UniRule"/>
</dbReference>
<reference evidence="15" key="1">
    <citation type="journal article" date="2014" name="Int. J. Syst. Evol. Microbiol.">
        <title>Complete genome sequence of Corynebacterium casei LMG S-19264T (=DSM 44701T), isolated from a smear-ripened cheese.</title>
        <authorList>
            <consortium name="US DOE Joint Genome Institute (JGI-PGF)"/>
            <person name="Walter F."/>
            <person name="Albersmeier A."/>
            <person name="Kalinowski J."/>
            <person name="Ruckert C."/>
        </authorList>
    </citation>
    <scope>NUCLEOTIDE SEQUENCE</scope>
    <source>
        <strain evidence="15">JCM 4784</strain>
    </source>
</reference>
<dbReference type="FunFam" id="1.10.730.10:FF:000011">
    <property type="entry name" value="Leucine--tRNA ligase chloroplastic/mitochondrial"/>
    <property type="match status" value="1"/>
</dbReference>
<reference evidence="15" key="2">
    <citation type="submission" date="2020-09" db="EMBL/GenBank/DDBJ databases">
        <authorList>
            <person name="Sun Q."/>
            <person name="Ohkuma M."/>
        </authorList>
    </citation>
    <scope>NUCLEOTIDE SEQUENCE</scope>
    <source>
        <strain evidence="15">JCM 4784</strain>
    </source>
</reference>
<evidence type="ECO:0000256" key="3">
    <source>
        <dbReference type="ARBA" id="ARBA00022598"/>
    </source>
</evidence>
<feature type="region of interest" description="Disordered" evidence="11">
    <location>
        <begin position="566"/>
        <end position="589"/>
    </location>
</feature>
<comment type="caution">
    <text evidence="15">The sequence shown here is derived from an EMBL/GenBank/DDBJ whole genome shotgun (WGS) entry which is preliminary data.</text>
</comment>
<dbReference type="PROSITE" id="PS00178">
    <property type="entry name" value="AA_TRNA_LIGASE_I"/>
    <property type="match status" value="1"/>
</dbReference>
<accession>A0A918ZE60</accession>
<keyword evidence="2 9" id="KW-0963">Cytoplasm</keyword>
<dbReference type="FunFam" id="3.90.740.10:FF:000017">
    <property type="entry name" value="Leucine--tRNA ligase"/>
    <property type="match status" value="1"/>
</dbReference>
<organism evidence="15 16">
    <name type="scientific">Streptomyces longispororuber</name>
    <dbReference type="NCBI Taxonomy" id="68230"/>
    <lineage>
        <taxon>Bacteria</taxon>
        <taxon>Bacillati</taxon>
        <taxon>Actinomycetota</taxon>
        <taxon>Actinomycetes</taxon>
        <taxon>Kitasatosporales</taxon>
        <taxon>Streptomycetaceae</taxon>
        <taxon>Streptomyces</taxon>
    </lineage>
</organism>
<evidence type="ECO:0000259" key="12">
    <source>
        <dbReference type="Pfam" id="PF08264"/>
    </source>
</evidence>
<dbReference type="SUPFAM" id="SSF47323">
    <property type="entry name" value="Anticodon-binding domain of a subclass of class I aminoacyl-tRNA synthetases"/>
    <property type="match status" value="1"/>
</dbReference>
<keyword evidence="7 9" id="KW-0030">Aminoacyl-tRNA synthetase</keyword>
<dbReference type="Gene3D" id="3.40.50.620">
    <property type="entry name" value="HUPs"/>
    <property type="match status" value="2"/>
</dbReference>
<dbReference type="Gene3D" id="1.10.730.10">
    <property type="entry name" value="Isoleucyl-tRNA Synthetase, Domain 1"/>
    <property type="match status" value="1"/>
</dbReference>
<feature type="short sequence motif" description="'KMSKS' region" evidence="9">
    <location>
        <begin position="739"/>
        <end position="743"/>
    </location>
</feature>
<protein>
    <recommendedName>
        <fullName evidence="9">Leucine--tRNA ligase</fullName>
        <ecNumber evidence="9">6.1.1.4</ecNumber>
    </recommendedName>
    <alternativeName>
        <fullName evidence="9">Leucyl-tRNA synthetase</fullName>
        <shortName evidence="9">LeuRS</shortName>
    </alternativeName>
</protein>
<dbReference type="Pfam" id="PF08264">
    <property type="entry name" value="Anticodon_1"/>
    <property type="match status" value="1"/>
</dbReference>
<dbReference type="Pfam" id="PF13603">
    <property type="entry name" value="tRNA-synt_1_2"/>
    <property type="match status" value="1"/>
</dbReference>
<dbReference type="InterPro" id="IPR025709">
    <property type="entry name" value="Leu_tRNA-synth_edit"/>
</dbReference>
<dbReference type="InterPro" id="IPR014729">
    <property type="entry name" value="Rossmann-like_a/b/a_fold"/>
</dbReference>
<dbReference type="CDD" id="cd07958">
    <property type="entry name" value="Anticodon_Ia_Leu_BEm"/>
    <property type="match status" value="1"/>
</dbReference>
<keyword evidence="3 9" id="KW-0436">Ligase</keyword>
<evidence type="ECO:0000256" key="6">
    <source>
        <dbReference type="ARBA" id="ARBA00022917"/>
    </source>
</evidence>
<gene>
    <name evidence="9 15" type="primary">leuS</name>
    <name evidence="15" type="ORF">GCM10018785_15300</name>
</gene>
<dbReference type="FunFam" id="3.40.50.620:FF:000060">
    <property type="entry name" value="Leucine--tRNA ligase"/>
    <property type="match status" value="1"/>
</dbReference>
<proteinExistence type="inferred from homology"/>
<dbReference type="InterPro" id="IPR002302">
    <property type="entry name" value="Leu-tRNA-ligase"/>
</dbReference>
<dbReference type="PRINTS" id="PR00985">
    <property type="entry name" value="TRNASYNTHLEU"/>
</dbReference>
<dbReference type="EMBL" id="BNBT01000014">
    <property type="protein sequence ID" value="GHE46570.1"/>
    <property type="molecule type" value="Genomic_DNA"/>
</dbReference>
<dbReference type="Pfam" id="PF09334">
    <property type="entry name" value="tRNA-synt_1g"/>
    <property type="match status" value="1"/>
</dbReference>
<evidence type="ECO:0000256" key="11">
    <source>
        <dbReference type="SAM" id="MobiDB-lite"/>
    </source>
</evidence>
<evidence type="ECO:0000256" key="7">
    <source>
        <dbReference type="ARBA" id="ARBA00023146"/>
    </source>
</evidence>
<feature type="domain" description="Methionyl/Leucyl tRNA synthetase" evidence="13">
    <location>
        <begin position="76"/>
        <end position="179"/>
    </location>
</feature>
<evidence type="ECO:0000259" key="14">
    <source>
        <dbReference type="Pfam" id="PF13603"/>
    </source>
</evidence>
<evidence type="ECO:0000256" key="2">
    <source>
        <dbReference type="ARBA" id="ARBA00022490"/>
    </source>
</evidence>
<dbReference type="InterPro" id="IPR015413">
    <property type="entry name" value="Methionyl/Leucyl_tRNA_Synth"/>
</dbReference>
<evidence type="ECO:0000256" key="5">
    <source>
        <dbReference type="ARBA" id="ARBA00022840"/>
    </source>
</evidence>
<dbReference type="FunFam" id="3.40.50.620:FF:000056">
    <property type="entry name" value="Leucine--tRNA ligase"/>
    <property type="match status" value="1"/>
</dbReference>
<dbReference type="InterPro" id="IPR013155">
    <property type="entry name" value="M/V/L/I-tRNA-synth_anticd-bd"/>
</dbReference>
<evidence type="ECO:0000256" key="8">
    <source>
        <dbReference type="ARBA" id="ARBA00047469"/>
    </source>
</evidence>
<dbReference type="PANTHER" id="PTHR43740:SF2">
    <property type="entry name" value="LEUCINE--TRNA LIGASE, MITOCHONDRIAL"/>
    <property type="match status" value="1"/>
</dbReference>
<dbReference type="InterPro" id="IPR009008">
    <property type="entry name" value="Val/Leu/Ile-tRNA-synth_edit"/>
</dbReference>
<dbReference type="InterPro" id="IPR001412">
    <property type="entry name" value="aa-tRNA-synth_I_CS"/>
</dbReference>
<dbReference type="PANTHER" id="PTHR43740">
    <property type="entry name" value="LEUCYL-TRNA SYNTHETASE"/>
    <property type="match status" value="1"/>
</dbReference>
<keyword evidence="5 9" id="KW-0067">ATP-binding</keyword>
<comment type="similarity">
    <text evidence="1 9 10">Belongs to the class-I aminoacyl-tRNA synthetase family.</text>
</comment>
<dbReference type="InterPro" id="IPR009080">
    <property type="entry name" value="tRNAsynth_Ia_anticodon-bd"/>
</dbReference>
<evidence type="ECO:0000256" key="9">
    <source>
        <dbReference type="HAMAP-Rule" id="MF_00049"/>
    </source>
</evidence>
<dbReference type="SUPFAM" id="SSF52374">
    <property type="entry name" value="Nucleotidylyl transferase"/>
    <property type="match status" value="1"/>
</dbReference>
<dbReference type="FunFam" id="3.40.50.620:FF:000087">
    <property type="entry name" value="Leucine--tRNA ligase"/>
    <property type="match status" value="1"/>
</dbReference>
<evidence type="ECO:0000313" key="16">
    <source>
        <dbReference type="Proteomes" id="UP000608024"/>
    </source>
</evidence>
<evidence type="ECO:0000256" key="10">
    <source>
        <dbReference type="RuleBase" id="RU363039"/>
    </source>
</evidence>
<name>A0A918ZE60_9ACTN</name>
<comment type="subcellular location">
    <subcellularLocation>
        <location evidence="9">Cytoplasm</location>
    </subcellularLocation>
</comment>